<comment type="caution">
    <text evidence="6">The sequence shown here is derived from an EMBL/GenBank/DDBJ whole genome shotgun (WGS) entry which is preliminary data.</text>
</comment>
<dbReference type="GO" id="GO:0003723">
    <property type="term" value="F:RNA binding"/>
    <property type="evidence" value="ECO:0007669"/>
    <property type="project" value="UniProtKB-UniRule"/>
</dbReference>
<dbReference type="Gene3D" id="3.30.70.330">
    <property type="match status" value="2"/>
</dbReference>
<dbReference type="InterPro" id="IPR012677">
    <property type="entry name" value="Nucleotide-bd_a/b_plait_sf"/>
</dbReference>
<dbReference type="InterPro" id="IPR000504">
    <property type="entry name" value="RRM_dom"/>
</dbReference>
<reference evidence="6" key="1">
    <citation type="submission" date="2023-01" db="EMBL/GenBank/DDBJ databases">
        <authorList>
            <person name="Van Ghelder C."/>
            <person name="Rancurel C."/>
        </authorList>
    </citation>
    <scope>NUCLEOTIDE SEQUENCE</scope>
    <source>
        <strain evidence="6">CNCM I-4278</strain>
    </source>
</reference>
<dbReference type="EMBL" id="CAOQHR010000013">
    <property type="protein sequence ID" value="CAI6342290.1"/>
    <property type="molecule type" value="Genomic_DNA"/>
</dbReference>
<name>A0A9W4XVG1_9PLEO</name>
<organism evidence="6 7">
    <name type="scientific">Periconia digitata</name>
    <dbReference type="NCBI Taxonomy" id="1303443"/>
    <lineage>
        <taxon>Eukaryota</taxon>
        <taxon>Fungi</taxon>
        <taxon>Dikarya</taxon>
        <taxon>Ascomycota</taxon>
        <taxon>Pezizomycotina</taxon>
        <taxon>Dothideomycetes</taxon>
        <taxon>Pleosporomycetidae</taxon>
        <taxon>Pleosporales</taxon>
        <taxon>Massarineae</taxon>
        <taxon>Periconiaceae</taxon>
        <taxon>Periconia</taxon>
    </lineage>
</organism>
<evidence type="ECO:0000259" key="5">
    <source>
        <dbReference type="PROSITE" id="PS50102"/>
    </source>
</evidence>
<dbReference type="Proteomes" id="UP001152607">
    <property type="component" value="Unassembled WGS sequence"/>
</dbReference>
<accession>A0A9W4XVG1</accession>
<keyword evidence="1" id="KW-0677">Repeat</keyword>
<feature type="domain" description="RRM" evidence="5">
    <location>
        <begin position="389"/>
        <end position="462"/>
    </location>
</feature>
<feature type="region of interest" description="Disordered" evidence="4">
    <location>
        <begin position="1"/>
        <end position="21"/>
    </location>
</feature>
<feature type="domain" description="RRM" evidence="5">
    <location>
        <begin position="477"/>
        <end position="558"/>
    </location>
</feature>
<dbReference type="OrthoDB" id="271725at2759"/>
<dbReference type="Pfam" id="PF00076">
    <property type="entry name" value="RRM_1"/>
    <property type="match status" value="2"/>
</dbReference>
<dbReference type="InterPro" id="IPR035979">
    <property type="entry name" value="RBD_domain_sf"/>
</dbReference>
<evidence type="ECO:0000313" key="7">
    <source>
        <dbReference type="Proteomes" id="UP001152607"/>
    </source>
</evidence>
<keyword evidence="2 3" id="KW-0694">RNA-binding</keyword>
<dbReference type="PROSITE" id="PS50102">
    <property type="entry name" value="RRM"/>
    <property type="match status" value="2"/>
</dbReference>
<evidence type="ECO:0000313" key="6">
    <source>
        <dbReference type="EMBL" id="CAI6342290.1"/>
    </source>
</evidence>
<evidence type="ECO:0000256" key="2">
    <source>
        <dbReference type="ARBA" id="ARBA00022884"/>
    </source>
</evidence>
<evidence type="ECO:0000256" key="3">
    <source>
        <dbReference type="PROSITE-ProRule" id="PRU00176"/>
    </source>
</evidence>
<dbReference type="SMART" id="SM00360">
    <property type="entry name" value="RRM"/>
    <property type="match status" value="2"/>
</dbReference>
<proteinExistence type="predicted"/>
<evidence type="ECO:0000256" key="4">
    <source>
        <dbReference type="SAM" id="MobiDB-lite"/>
    </source>
</evidence>
<dbReference type="SUPFAM" id="SSF54928">
    <property type="entry name" value="RNA-binding domain, RBD"/>
    <property type="match status" value="2"/>
</dbReference>
<gene>
    <name evidence="6" type="ORF">PDIGIT_LOCUS15495</name>
</gene>
<feature type="compositionally biased region" description="Polar residues" evidence="4">
    <location>
        <begin position="1"/>
        <end position="19"/>
    </location>
</feature>
<sequence>MDSSFPLHQTGSRRQQDPQLSSPILIPSSLLTHTLLFSPVRFSGHILCSFSQVSSGMPTTTGHPHSHPLNTITTVTTTANSSPHPCFGVTTQRTLQRFHIYDSDAGKPAPSTMGSNTRNNYSNSASGYKGQGMMGHYNQPGQGHGTAPYLPRGLPVSPPSGDSIQNLTNSMAAMNVHGSYGHAMATKANGAVLPANSSDYGGMPLPQNHGLWVPNLYGVMAGATQQQPAMNHSPGMYNHAGAFVPQYSQYGQAMVDNSPMAAPGWTSRVSSADMPTLMTPRRDSVSSNENDAPGTPYASGGMYRYGASTAIMDRSPNGVYTSSATPSPSQLAQYQLVHPMQKQAAMAPPISPRILQLLNQEPAIPRAIPAPSSPLKPLDRSLENKTGETNVYIRGLLPETDDPMLHSWGKRFGDIQSSKSIIDAKSNQCKGFGFIKYHNFEDAEDCIRGFHYLGYEVSFARESFYSKLKKFSDEHNTNLYVSNIPKNMNEHELGEIFAPHKVCSSKILRDPSGTGRGVGFARFETRDICEEVIRTFNNAPVRKPGGDEHLIQIRYSDTQEQKLLKQQTAAGRVFRAAEYEVGVAQARGVYNGGDERYVGMSPERHGAGNEFEVYLQEQANPSSYLAPAARYRQPWAPAVPSTLGMARPSMHSMAHSSGIRTIDDGAESGAEIQAEPATPIKEEPSTSPARRSGNDE</sequence>
<protein>
    <recommendedName>
        <fullName evidence="5">RRM domain-containing protein</fullName>
    </recommendedName>
</protein>
<evidence type="ECO:0000256" key="1">
    <source>
        <dbReference type="ARBA" id="ARBA00022737"/>
    </source>
</evidence>
<keyword evidence="7" id="KW-1185">Reference proteome</keyword>
<feature type="region of interest" description="Disordered" evidence="4">
    <location>
        <begin position="652"/>
        <end position="696"/>
    </location>
</feature>
<dbReference type="PANTHER" id="PTHR24012">
    <property type="entry name" value="RNA BINDING PROTEIN"/>
    <property type="match status" value="1"/>
</dbReference>
<dbReference type="AlphaFoldDB" id="A0A9W4XVG1"/>